<keyword evidence="1" id="KW-0433">Leucine-rich repeat</keyword>
<dbReference type="PANTHER" id="PTHR11017">
    <property type="entry name" value="LEUCINE-RICH REPEAT-CONTAINING PROTEIN"/>
    <property type="match status" value="1"/>
</dbReference>
<dbReference type="PROSITE" id="PS50104">
    <property type="entry name" value="TIR"/>
    <property type="match status" value="1"/>
</dbReference>
<dbReference type="SUPFAM" id="SSF52200">
    <property type="entry name" value="Toll/Interleukin receptor TIR domain"/>
    <property type="match status" value="1"/>
</dbReference>
<proteinExistence type="predicted"/>
<dbReference type="Proteomes" id="UP000321947">
    <property type="component" value="Unassembled WGS sequence"/>
</dbReference>
<dbReference type="Pfam" id="PF23282">
    <property type="entry name" value="WHD_ROQ1"/>
    <property type="match status" value="1"/>
</dbReference>
<dbReference type="Gene3D" id="3.40.50.10140">
    <property type="entry name" value="Toll/interleukin-1 receptor homology (TIR) domain"/>
    <property type="match status" value="1"/>
</dbReference>
<dbReference type="PRINTS" id="PR00364">
    <property type="entry name" value="DISEASERSIST"/>
</dbReference>
<dbReference type="InterPro" id="IPR027417">
    <property type="entry name" value="P-loop_NTPase"/>
</dbReference>
<dbReference type="SMART" id="SM00382">
    <property type="entry name" value="AAA"/>
    <property type="match status" value="1"/>
</dbReference>
<dbReference type="SUPFAM" id="SSF52058">
    <property type="entry name" value="L domain-like"/>
    <property type="match status" value="2"/>
</dbReference>
<keyword evidence="3" id="KW-0611">Plant defense</keyword>
<dbReference type="InterPro" id="IPR058546">
    <property type="entry name" value="RPS4B/Roq1-like_LRR"/>
</dbReference>
<dbReference type="Gene3D" id="1.10.8.430">
    <property type="entry name" value="Helical domain of apoptotic protease-activating factors"/>
    <property type="match status" value="1"/>
</dbReference>
<dbReference type="Pfam" id="PF01582">
    <property type="entry name" value="TIR"/>
    <property type="match status" value="1"/>
</dbReference>
<dbReference type="GO" id="GO:0043531">
    <property type="term" value="F:ADP binding"/>
    <property type="evidence" value="ECO:0007669"/>
    <property type="project" value="InterPro"/>
</dbReference>
<name>A0A5D3D437_CUCMM</name>
<evidence type="ECO:0000256" key="1">
    <source>
        <dbReference type="ARBA" id="ARBA00022614"/>
    </source>
</evidence>
<dbReference type="InterPro" id="IPR000157">
    <property type="entry name" value="TIR_dom"/>
</dbReference>
<evidence type="ECO:0000313" key="6">
    <source>
        <dbReference type="EMBL" id="TYK18305.1"/>
    </source>
</evidence>
<dbReference type="InterPro" id="IPR044974">
    <property type="entry name" value="Disease_R_plants"/>
</dbReference>
<dbReference type="InterPro" id="IPR032675">
    <property type="entry name" value="LRR_dom_sf"/>
</dbReference>
<dbReference type="SMART" id="SM00255">
    <property type="entry name" value="TIR"/>
    <property type="match status" value="1"/>
</dbReference>
<accession>A0A5D3D437</accession>
<dbReference type="Pfam" id="PF00931">
    <property type="entry name" value="NB-ARC"/>
    <property type="match status" value="1"/>
</dbReference>
<dbReference type="InterPro" id="IPR002182">
    <property type="entry name" value="NB-ARC"/>
</dbReference>
<organism evidence="6 7">
    <name type="scientific">Cucumis melo var. makuwa</name>
    <name type="common">Oriental melon</name>
    <dbReference type="NCBI Taxonomy" id="1194695"/>
    <lineage>
        <taxon>Eukaryota</taxon>
        <taxon>Viridiplantae</taxon>
        <taxon>Streptophyta</taxon>
        <taxon>Embryophyta</taxon>
        <taxon>Tracheophyta</taxon>
        <taxon>Spermatophyta</taxon>
        <taxon>Magnoliopsida</taxon>
        <taxon>eudicotyledons</taxon>
        <taxon>Gunneridae</taxon>
        <taxon>Pentapetalae</taxon>
        <taxon>rosids</taxon>
        <taxon>fabids</taxon>
        <taxon>Cucurbitales</taxon>
        <taxon>Cucurbitaceae</taxon>
        <taxon>Benincaseae</taxon>
        <taxon>Cucumis</taxon>
    </lineage>
</organism>
<evidence type="ECO:0000256" key="2">
    <source>
        <dbReference type="ARBA" id="ARBA00022737"/>
    </source>
</evidence>
<gene>
    <name evidence="6" type="ORF">E5676_scaffold456G00140</name>
</gene>
<evidence type="ECO:0000313" key="7">
    <source>
        <dbReference type="Proteomes" id="UP000321947"/>
    </source>
</evidence>
<dbReference type="InterPro" id="IPR042197">
    <property type="entry name" value="Apaf_helical"/>
</dbReference>
<evidence type="ECO:0000256" key="3">
    <source>
        <dbReference type="ARBA" id="ARBA00022821"/>
    </source>
</evidence>
<reference evidence="6 7" key="1">
    <citation type="submission" date="2019-08" db="EMBL/GenBank/DDBJ databases">
        <title>Draft genome sequences of two oriental melons (Cucumis melo L. var makuwa).</title>
        <authorList>
            <person name="Kwon S.-Y."/>
        </authorList>
    </citation>
    <scope>NUCLEOTIDE SEQUENCE [LARGE SCALE GENOMIC DNA]</scope>
    <source>
        <strain evidence="7">cv. Chang Bougi</strain>
        <tissue evidence="6">Leaf</tissue>
    </source>
</reference>
<dbReference type="FunFam" id="3.40.50.10140:FF:000007">
    <property type="entry name" value="Disease resistance protein (TIR-NBS-LRR class)"/>
    <property type="match status" value="1"/>
</dbReference>
<comment type="caution">
    <text evidence="6">The sequence shown here is derived from an EMBL/GenBank/DDBJ whole genome shotgun (WGS) entry which is preliminary data.</text>
</comment>
<dbReference type="PANTHER" id="PTHR11017:SF570">
    <property type="entry name" value="DISEASE RESISTANCE PROTEIN (TIR-NBS CLASS)-RELATED"/>
    <property type="match status" value="1"/>
</dbReference>
<dbReference type="InterPro" id="IPR003593">
    <property type="entry name" value="AAA+_ATPase"/>
</dbReference>
<evidence type="ECO:0000256" key="4">
    <source>
        <dbReference type="ARBA" id="ARBA00023027"/>
    </source>
</evidence>
<keyword evidence="4" id="KW-0520">NAD</keyword>
<feature type="domain" description="TIR" evidence="5">
    <location>
        <begin position="15"/>
        <end position="177"/>
    </location>
</feature>
<keyword evidence="2" id="KW-0677">Repeat</keyword>
<dbReference type="GO" id="GO:0006952">
    <property type="term" value="P:defense response"/>
    <property type="evidence" value="ECO:0007669"/>
    <property type="project" value="InterPro"/>
</dbReference>
<sequence length="1355" mass="154603">MDSSTVATKSPTFGWSYDVFLSFRGEDTRTNFTSHLDMALRQKGVNVFIDDKLERGEQISETLFKSIQEALISIVIFSQNYASSSWCLDELVNIIECKKSKGQIVLPVFYKVDPSDIRTQTGSFGEALAKHQAKFQIKTQIWREALTTAANFSGWDLGTRKEADLIGDLVKKVLSTLNRTCAPLYVAKYPVAIDSILEYMKLRSHINLFEKSNKFHYQTQHEYEFDTDVNMVGIYGIGGIGKTTLAKALYNKIASQFEGCCFLSNVREASKQFNGLAQLQESLLYEILTIHLKVVNFDRGINIIRNRLCSKKVLIVLDDVDRLEQLEALVGGRDWFGQGSRIIVTTRNKHLLSSHGFDEIHNILGLNEEKAIELFSWHAFKKNHPSSNYLNLSKRATSYCRGHPLALVVLGSFLCTRDQVEWCSILDEFENSLNKDIKDILQLSFDGLEDKVKDIFLDISCLLVGEKVKYVKNMLSACHVNLDFGIIVLMDLSLMTIENDKVQMHDLIKQMGHKIVCGESLELGKRSRLWLVQDVWDVLVNNSGTDAVKAIKLDFPNPTKLDVDLQAFRKMKNLRLLIVQNARFCTKIEYLPDSLKWIKWHGFPQSTLPSCFITKNLVGLDLQHSFIKTFEKRLKDCERLKHVDLSYSTLLEQIPDFSAASNLGELYLINCTNLGMIDKSLFSLNNLIVLNLDGCSNLKKFPRGYFMLSSLKELRLSYCKKLEKIPNLSAASNLERLYLQECTNLRLIHESVGSLDKLDHLDLRQCTNLSKLPSHLRLKSLQNLELSRCCKLESFPTIDENMKSLRHLDLDFTAIKELPSSIGYLTELCTLNLTSCTNLISLPNTIYLLRNLDELLLSGCSRFRIFPHKWDRSIQPVCSPTKMIETTSWSLEFPHLLVPNESLFSHFTLLDLKSCNISNAKFLEILCDVAPFLSDLRLSENKFSSLPSCLHKFMSLWNLELKNCKFLQEIPNLPKNIQKMDASGCESLVRSPDNIVDIISKKQDLTLGEISRDFLLTGIEIPEWFSYKTASNLVSASFCHYPDIERTLAACVSFKVKGNSSASGARISCNIFICNKLHFSFSRPFLPSKSEYIWLVTTSLAWGSVEVNDWNKVLVWFEVHEAHSEVNATITRCGVHVTEELHGIQMDVKWPMVNYADFYQLEKLQRLDIEDLLLKSFLESVSCWSNSKAMLHAGNYDPEAIIDSNIQPVIFPLHVTYNGETVICGMEGMGDTTLANSLCNKFKWMKEHLFEIKEHHYSEALDNSTSIFHIRGRELQRFSWSWAAHHRKRGDGKRGTNITTHTISSKCYLMLFHEAENCNDIFDWVGTQRWIKTSGSSNGRGDVQFLIKRVDISLL</sequence>
<dbReference type="Pfam" id="PF23286">
    <property type="entry name" value="LRR_13"/>
    <property type="match status" value="1"/>
</dbReference>
<dbReference type="SUPFAM" id="SSF52540">
    <property type="entry name" value="P-loop containing nucleoside triphosphate hydrolases"/>
    <property type="match status" value="1"/>
</dbReference>
<dbReference type="Gene3D" id="3.80.10.10">
    <property type="entry name" value="Ribonuclease Inhibitor"/>
    <property type="match status" value="2"/>
</dbReference>
<evidence type="ECO:0000259" key="5">
    <source>
        <dbReference type="PROSITE" id="PS50104"/>
    </source>
</evidence>
<dbReference type="InterPro" id="IPR058192">
    <property type="entry name" value="WHD_ROQ1-like"/>
</dbReference>
<dbReference type="GO" id="GO:0007165">
    <property type="term" value="P:signal transduction"/>
    <property type="evidence" value="ECO:0007669"/>
    <property type="project" value="InterPro"/>
</dbReference>
<dbReference type="Gene3D" id="3.40.50.300">
    <property type="entry name" value="P-loop containing nucleotide triphosphate hydrolases"/>
    <property type="match status" value="1"/>
</dbReference>
<dbReference type="EMBL" id="SSTD01007912">
    <property type="protein sequence ID" value="TYK18305.1"/>
    <property type="molecule type" value="Genomic_DNA"/>
</dbReference>
<protein>
    <submittedName>
        <fullName evidence="6">TMV resistance protein N-like</fullName>
    </submittedName>
</protein>
<dbReference type="InterPro" id="IPR035897">
    <property type="entry name" value="Toll_tir_struct_dom_sf"/>
</dbReference>